<evidence type="ECO:0000256" key="3">
    <source>
        <dbReference type="ARBA" id="ARBA00023027"/>
    </source>
</evidence>
<dbReference type="InterPro" id="IPR006168">
    <property type="entry name" value="G3P_DH_NAD-dep"/>
</dbReference>
<dbReference type="GO" id="GO:0051287">
    <property type="term" value="F:NAD binding"/>
    <property type="evidence" value="ECO:0007669"/>
    <property type="project" value="InterPro"/>
</dbReference>
<reference evidence="7" key="1">
    <citation type="submission" date="2020-05" db="EMBL/GenBank/DDBJ databases">
        <authorList>
            <person name="Chiriac C."/>
            <person name="Salcher M."/>
            <person name="Ghai R."/>
            <person name="Kavagutti S V."/>
        </authorList>
    </citation>
    <scope>NUCLEOTIDE SEQUENCE</scope>
</reference>
<dbReference type="PANTHER" id="PTHR11728:SF1">
    <property type="entry name" value="GLYCEROL-3-PHOSPHATE DEHYDROGENASE [NAD(+)] 2, CHLOROPLASTIC"/>
    <property type="match status" value="1"/>
</dbReference>
<dbReference type="PRINTS" id="PR00077">
    <property type="entry name" value="GPDHDRGNASE"/>
</dbReference>
<dbReference type="NCBIfam" id="NF000940">
    <property type="entry name" value="PRK00094.1-2"/>
    <property type="match status" value="1"/>
</dbReference>
<evidence type="ECO:0000259" key="5">
    <source>
        <dbReference type="Pfam" id="PF07479"/>
    </source>
</evidence>
<dbReference type="FunFam" id="1.10.1040.10:FF:000001">
    <property type="entry name" value="Glycerol-3-phosphate dehydrogenase [NAD(P)+]"/>
    <property type="match status" value="1"/>
</dbReference>
<dbReference type="InterPro" id="IPR006109">
    <property type="entry name" value="G3P_DH_NAD-dep_C"/>
</dbReference>
<accession>A0A6J7SQ65</accession>
<dbReference type="InterPro" id="IPR036291">
    <property type="entry name" value="NAD(P)-bd_dom_sf"/>
</dbReference>
<dbReference type="InterPro" id="IPR013328">
    <property type="entry name" value="6PGD_dom2"/>
</dbReference>
<evidence type="ECO:0000313" key="7">
    <source>
        <dbReference type="EMBL" id="CAB5042982.1"/>
    </source>
</evidence>
<dbReference type="Pfam" id="PF01210">
    <property type="entry name" value="NAD_Gly3P_dh_N"/>
    <property type="match status" value="1"/>
</dbReference>
<dbReference type="SUPFAM" id="SSF51735">
    <property type="entry name" value="NAD(P)-binding Rossmann-fold domains"/>
    <property type="match status" value="1"/>
</dbReference>
<feature type="domain" description="Glycerol-3-phosphate dehydrogenase NAD-dependent N-terminal" evidence="4">
    <location>
        <begin position="2"/>
        <end position="143"/>
    </location>
</feature>
<evidence type="ECO:0000256" key="2">
    <source>
        <dbReference type="ARBA" id="ARBA00023002"/>
    </source>
</evidence>
<evidence type="ECO:0000256" key="1">
    <source>
        <dbReference type="ARBA" id="ARBA00011009"/>
    </source>
</evidence>
<dbReference type="EMBL" id="CAFBPZ010000168">
    <property type="protein sequence ID" value="CAB5042982.1"/>
    <property type="molecule type" value="Genomic_DNA"/>
</dbReference>
<dbReference type="InterPro" id="IPR008927">
    <property type="entry name" value="6-PGluconate_DH-like_C_sf"/>
</dbReference>
<feature type="domain" description="Glycerol-3-phosphate dehydrogenase NAD-dependent C-terminal" evidence="5">
    <location>
        <begin position="163"/>
        <end position="302"/>
    </location>
</feature>
<gene>
    <name evidence="6" type="ORF">UFOPK3495_01496</name>
    <name evidence="7" type="ORF">UFOPK4237_01667</name>
</gene>
<dbReference type="PROSITE" id="PS00957">
    <property type="entry name" value="NAD_G3PDH"/>
    <property type="match status" value="1"/>
</dbReference>
<dbReference type="SUPFAM" id="SSF48179">
    <property type="entry name" value="6-phosphogluconate dehydrogenase C-terminal domain-like"/>
    <property type="match status" value="1"/>
</dbReference>
<evidence type="ECO:0000313" key="6">
    <source>
        <dbReference type="EMBL" id="CAB4909618.1"/>
    </source>
</evidence>
<dbReference type="Gene3D" id="1.10.1040.10">
    <property type="entry name" value="N-(1-d-carboxylethyl)-l-norvaline Dehydrogenase, domain 2"/>
    <property type="match status" value="1"/>
</dbReference>
<organism evidence="7">
    <name type="scientific">freshwater metagenome</name>
    <dbReference type="NCBI Taxonomy" id="449393"/>
    <lineage>
        <taxon>unclassified sequences</taxon>
        <taxon>metagenomes</taxon>
        <taxon>ecological metagenomes</taxon>
    </lineage>
</organism>
<proteinExistence type="inferred from homology"/>
<name>A0A6J7SQ65_9ZZZZ</name>
<keyword evidence="2" id="KW-0560">Oxidoreductase</keyword>
<keyword evidence="3" id="KW-0520">NAD</keyword>
<dbReference type="GO" id="GO:0047952">
    <property type="term" value="F:glycerol-3-phosphate dehydrogenase [NAD(P)+] activity"/>
    <property type="evidence" value="ECO:0007669"/>
    <property type="project" value="TreeGrafter"/>
</dbReference>
<dbReference type="PANTHER" id="PTHR11728">
    <property type="entry name" value="GLYCEROL-3-PHOSPHATE DEHYDROGENASE"/>
    <property type="match status" value="1"/>
</dbReference>
<dbReference type="Gene3D" id="3.40.50.720">
    <property type="entry name" value="NAD(P)-binding Rossmann-like Domain"/>
    <property type="match status" value="1"/>
</dbReference>
<dbReference type="GO" id="GO:0046168">
    <property type="term" value="P:glycerol-3-phosphate catabolic process"/>
    <property type="evidence" value="ECO:0007669"/>
    <property type="project" value="InterPro"/>
</dbReference>
<dbReference type="EMBL" id="CAFBMC010000109">
    <property type="protein sequence ID" value="CAB4909618.1"/>
    <property type="molecule type" value="Genomic_DNA"/>
</dbReference>
<evidence type="ECO:0000259" key="4">
    <source>
        <dbReference type="Pfam" id="PF01210"/>
    </source>
</evidence>
<protein>
    <submittedName>
        <fullName evidence="7">Unannotated protein</fullName>
    </submittedName>
</protein>
<dbReference type="Pfam" id="PF07479">
    <property type="entry name" value="NAD_Gly3P_dh_C"/>
    <property type="match status" value="1"/>
</dbReference>
<dbReference type="PIRSF" id="PIRSF000114">
    <property type="entry name" value="Glycerol-3-P_dh"/>
    <property type="match status" value="1"/>
</dbReference>
<dbReference type="FunFam" id="3.40.50.720:FF:000019">
    <property type="entry name" value="Glycerol-3-phosphate dehydrogenase [NAD(P)+]"/>
    <property type="match status" value="1"/>
</dbReference>
<sequence length="324" mass="33966">MVMADAGSDVVIWSRDADVAAEINVSHTNSRYQADLTLPGSVRATTDAALALSGADIVVIALPAQVLRANLAQWQSLIPSSAILVSLIKGVELGTMLRMSEVIAQETGAVSERIVVVSGPNLAREIAQRQPSATTVACVDQDSARRLQDACTTDYFRPYWTTDVVGTEIGGAMKNVIAVANGMAVGMGLGENSQASLMTRGLAEIARLGVVLGADPLTFQGLAGVGDLVATCQSPLSRNRSFGESLGKGNTVAQTIAEMKQTCEAYKSCEPILELAKTHGVDMPITEQVVNVLHHGASVKTMAAAFMARDTKHEQESATAGALE</sequence>
<dbReference type="GO" id="GO:0005829">
    <property type="term" value="C:cytosol"/>
    <property type="evidence" value="ECO:0007669"/>
    <property type="project" value="TreeGrafter"/>
</dbReference>
<comment type="similarity">
    <text evidence="1">Belongs to the NAD-dependent glycerol-3-phosphate dehydrogenase family.</text>
</comment>
<dbReference type="NCBIfam" id="NF000942">
    <property type="entry name" value="PRK00094.1-4"/>
    <property type="match status" value="1"/>
</dbReference>
<dbReference type="AlphaFoldDB" id="A0A6J7SQ65"/>
<dbReference type="HAMAP" id="MF_00394">
    <property type="entry name" value="NAD_Glyc3P_dehydrog"/>
    <property type="match status" value="1"/>
</dbReference>
<dbReference type="InterPro" id="IPR011128">
    <property type="entry name" value="G3P_DH_NAD-dep_N"/>
</dbReference>
<dbReference type="GO" id="GO:0005975">
    <property type="term" value="P:carbohydrate metabolic process"/>
    <property type="evidence" value="ECO:0007669"/>
    <property type="project" value="InterPro"/>
</dbReference>